<comment type="similarity">
    <text evidence="5">Belongs to the calcineurin regulatory subunit family.</text>
</comment>
<name>L0P9I9_PNEJI</name>
<evidence type="ECO:0000313" key="11">
    <source>
        <dbReference type="EMBL" id="CCJ29038.1"/>
    </source>
</evidence>
<dbReference type="Pfam" id="PF13499">
    <property type="entry name" value="EF-hand_7"/>
    <property type="match status" value="1"/>
</dbReference>
<dbReference type="AlphaFoldDB" id="L0P9I9"/>
<keyword evidence="2" id="KW-0677">Repeat</keyword>
<dbReference type="InterPro" id="IPR011992">
    <property type="entry name" value="EF-hand-dom_pair"/>
</dbReference>
<dbReference type="SMART" id="SM00054">
    <property type="entry name" value="EFh"/>
    <property type="match status" value="2"/>
</dbReference>
<dbReference type="GO" id="GO:0005509">
    <property type="term" value="F:calcium ion binding"/>
    <property type="evidence" value="ECO:0007669"/>
    <property type="project" value="InterPro"/>
</dbReference>
<dbReference type="InterPro" id="IPR002048">
    <property type="entry name" value="EF_hand_dom"/>
</dbReference>
<evidence type="ECO:0000256" key="7">
    <source>
        <dbReference type="ARBA" id="ARBA00023832"/>
    </source>
</evidence>
<keyword evidence="1" id="KW-0479">Metal-binding</keyword>
<organism evidence="12">
    <name type="scientific">Pneumocystis jirovecii</name>
    <name type="common">Human pneumocystis pneumonia agent</name>
    <dbReference type="NCBI Taxonomy" id="42068"/>
    <lineage>
        <taxon>Eukaryota</taxon>
        <taxon>Fungi</taxon>
        <taxon>Dikarya</taxon>
        <taxon>Ascomycota</taxon>
        <taxon>Taphrinomycotina</taxon>
        <taxon>Pneumocystomycetes</taxon>
        <taxon>Pneumocystaceae</taxon>
        <taxon>Pneumocystis</taxon>
    </lineage>
</organism>
<evidence type="ECO:0000256" key="4">
    <source>
        <dbReference type="ARBA" id="ARBA00023754"/>
    </source>
</evidence>
<dbReference type="STRING" id="1209962.L0P9I9"/>
<dbReference type="PANTHER" id="PTHR45942">
    <property type="entry name" value="PROTEIN PHOSPATASE 3 REGULATORY SUBUNIT B ALPHA ISOFORM TYPE 1"/>
    <property type="match status" value="1"/>
</dbReference>
<comment type="function">
    <text evidence="4">Regulatory subunit of calcineurin, a calcium-dependent, calmodulin stimulated protein phosphatase. Confers calcium sensitivity.</text>
</comment>
<dbReference type="VEuPathDB" id="FungiDB:PNEJI1_002042"/>
<evidence type="ECO:0000256" key="8">
    <source>
        <dbReference type="ARBA" id="ARBA00031295"/>
    </source>
</evidence>
<dbReference type="PROSITE" id="PS50222">
    <property type="entry name" value="EF_HAND_2"/>
    <property type="match status" value="1"/>
</dbReference>
<dbReference type="PROSITE" id="PS00018">
    <property type="entry name" value="EF_HAND_1"/>
    <property type="match status" value="1"/>
</dbReference>
<evidence type="ECO:0000256" key="1">
    <source>
        <dbReference type="ARBA" id="ARBA00022723"/>
    </source>
</evidence>
<dbReference type="SUPFAM" id="SSF47473">
    <property type="entry name" value="EF-hand"/>
    <property type="match status" value="1"/>
</dbReference>
<comment type="caution">
    <text evidence="11">The sequence shown here is derived from an EMBL/GenBank/DDBJ whole genome shotgun (WGS) entry which is preliminary data.</text>
</comment>
<gene>
    <name evidence="11" type="ORF">PNEJI1_002042</name>
</gene>
<protein>
    <recommendedName>
        <fullName evidence="7">Calcineurin subunit B</fullName>
    </recommendedName>
    <alternativeName>
        <fullName evidence="8">Calcineurin regulatory subunit</fullName>
    </alternativeName>
    <alternativeName>
        <fullName evidence="9">Protein phosphatase 2B regulatory subunit</fullName>
    </alternativeName>
</protein>
<evidence type="ECO:0000256" key="6">
    <source>
        <dbReference type="ARBA" id="ARBA00023792"/>
    </source>
</evidence>
<evidence type="ECO:0000256" key="5">
    <source>
        <dbReference type="ARBA" id="ARBA00023774"/>
    </source>
</evidence>
<sequence>MGHKNSKILDTISDLPKCKYLLLYENTTKQATVTPEEIQRIYKRFIKMDTDNSGSIDRCEFLSIPQISKNPLAARLFAVVDKDGDGSMDFNELLQSLSLFSTKGYKKEKLRC</sequence>
<dbReference type="CDD" id="cd00051">
    <property type="entry name" value="EFh"/>
    <property type="match status" value="1"/>
</dbReference>
<evidence type="ECO:0000259" key="10">
    <source>
        <dbReference type="PROSITE" id="PS50222"/>
    </source>
</evidence>
<evidence type="ECO:0000313" key="12">
    <source>
        <dbReference type="Proteomes" id="UP000010422"/>
    </source>
</evidence>
<accession>L0P9I9</accession>
<evidence type="ECO:0000256" key="2">
    <source>
        <dbReference type="ARBA" id="ARBA00022737"/>
    </source>
</evidence>
<keyword evidence="3" id="KW-0106">Calcium</keyword>
<evidence type="ECO:0000256" key="9">
    <source>
        <dbReference type="ARBA" id="ARBA00032848"/>
    </source>
</evidence>
<reference evidence="11 12" key="1">
    <citation type="journal article" date="2012" name="MBio">
        <title>De novo assembly of the Pneumocystis jirovecii genome from a single bronchoalveolar lavage fluid specimen from a patient.</title>
        <authorList>
            <person name="Cisse O.H."/>
            <person name="Pagni M."/>
            <person name="Hauser P.M."/>
        </authorList>
    </citation>
    <scope>NUCLEOTIDE SEQUENCE [LARGE SCALE GENOMIC DNA]</scope>
    <source>
        <strain evidence="11 12">SE8</strain>
    </source>
</reference>
<dbReference type="InParanoid" id="L0P9I9"/>
<dbReference type="InterPro" id="IPR018247">
    <property type="entry name" value="EF_Hand_1_Ca_BS"/>
</dbReference>
<dbReference type="Proteomes" id="UP000010422">
    <property type="component" value="Unassembled WGS sequence"/>
</dbReference>
<evidence type="ECO:0000256" key="3">
    <source>
        <dbReference type="ARBA" id="ARBA00022837"/>
    </source>
</evidence>
<feature type="domain" description="EF-hand" evidence="10">
    <location>
        <begin position="68"/>
        <end position="103"/>
    </location>
</feature>
<proteinExistence type="inferred from homology"/>
<comment type="subunit">
    <text evidence="6">Composed of a catalytic subunit (A) and a regulatory subunit (B).</text>
</comment>
<dbReference type="EMBL" id="CAKM01000150">
    <property type="protein sequence ID" value="CCJ29038.1"/>
    <property type="molecule type" value="Genomic_DNA"/>
</dbReference>
<dbReference type="FunCoup" id="L0P9I9">
    <property type="interactions" value="156"/>
</dbReference>
<dbReference type="Gene3D" id="1.10.238.10">
    <property type="entry name" value="EF-hand"/>
    <property type="match status" value="1"/>
</dbReference>